<accession>A0A135L3W8</accession>
<evidence type="ECO:0000313" key="4">
    <source>
        <dbReference type="Proteomes" id="UP000070352"/>
    </source>
</evidence>
<evidence type="ECO:0000313" key="3">
    <source>
        <dbReference type="EMBL" id="KXG43656.1"/>
    </source>
</evidence>
<dbReference type="Pfam" id="PF07238">
    <property type="entry name" value="PilZ"/>
    <property type="match status" value="1"/>
</dbReference>
<name>A0A135L3W8_9BACI</name>
<evidence type="ECO:0008006" key="5">
    <source>
        <dbReference type="Google" id="ProtNLM"/>
    </source>
</evidence>
<dbReference type="Proteomes" id="UP000070352">
    <property type="component" value="Unassembled WGS sequence"/>
</dbReference>
<reference evidence="3 4" key="1">
    <citation type="submission" date="2016-02" db="EMBL/GenBank/DDBJ databases">
        <title>Draft Genome for Tepidibacillus decaturensis nov. sp. Strain Z9, an Anaerobic, Moderately Thermophilic and Heterotrophic Bacterium from Deep Subsurface of the Illinois Basin, USA.</title>
        <authorList>
            <person name="Dong Y."/>
            <person name="Chang J.Y."/>
            <person name="Sanford R."/>
            <person name="Fouke B.W."/>
        </authorList>
    </citation>
    <scope>NUCLEOTIDE SEQUENCE [LARGE SCALE GENOMIC DNA]</scope>
    <source>
        <strain evidence="3 4">Z9</strain>
    </source>
</reference>
<dbReference type="Gene3D" id="2.40.10.220">
    <property type="entry name" value="predicted glycosyltransferase like domains"/>
    <property type="match status" value="1"/>
</dbReference>
<feature type="domain" description="Type III secretion system flagellar brake protein YcgR PilZN" evidence="2">
    <location>
        <begin position="5"/>
        <end position="89"/>
    </location>
</feature>
<protein>
    <recommendedName>
        <fullName evidence="5">Pilus assembly protein PilZ</fullName>
    </recommendedName>
</protein>
<dbReference type="InterPro" id="IPR009875">
    <property type="entry name" value="PilZ_domain"/>
</dbReference>
<proteinExistence type="predicted"/>
<sequence length="218" mass="25028">MLPSINQVVKINIGHEHQFSLKSRIAEVSENEISIEVPINEETGKLELIPVGQKVKVWYMSNVHGQFSFDTIVVGRKQEQIPLLILTKPVVSKIHRVQRRNFLRVPVHVETAFKPLDKQDWTVVQTLDLSGGGMQVVLPFPKKVMTGEMIEGWIVLPFKNGTIEHISYIGEIIRSEIPNQKTNVTWVSISFTTINETMRSKIIRFCYERQVELREKGL</sequence>
<dbReference type="InterPro" id="IPR009926">
    <property type="entry name" value="T3SS_YcgR_PilZN"/>
</dbReference>
<evidence type="ECO:0000259" key="2">
    <source>
        <dbReference type="Pfam" id="PF12945"/>
    </source>
</evidence>
<dbReference type="Pfam" id="PF12945">
    <property type="entry name" value="PilZNR"/>
    <property type="match status" value="1"/>
</dbReference>
<dbReference type="AlphaFoldDB" id="A0A135L3W8"/>
<dbReference type="EMBL" id="LSKU01000001">
    <property type="protein sequence ID" value="KXG43656.1"/>
    <property type="molecule type" value="Genomic_DNA"/>
</dbReference>
<comment type="caution">
    <text evidence="3">The sequence shown here is derived from an EMBL/GenBank/DDBJ whole genome shotgun (WGS) entry which is preliminary data.</text>
</comment>
<dbReference type="SUPFAM" id="SSF141371">
    <property type="entry name" value="PilZ domain-like"/>
    <property type="match status" value="1"/>
</dbReference>
<dbReference type="RefSeq" id="WP_068724426.1">
    <property type="nucleotide sequence ID" value="NZ_LSKU01000001.1"/>
</dbReference>
<dbReference type="OrthoDB" id="1951449at2"/>
<dbReference type="GO" id="GO:0035438">
    <property type="term" value="F:cyclic-di-GMP binding"/>
    <property type="evidence" value="ECO:0007669"/>
    <property type="project" value="InterPro"/>
</dbReference>
<dbReference type="STRING" id="1413211.U473_06215"/>
<feature type="domain" description="PilZ" evidence="1">
    <location>
        <begin position="98"/>
        <end position="208"/>
    </location>
</feature>
<gene>
    <name evidence="3" type="ORF">U473_06215</name>
</gene>
<evidence type="ECO:0000259" key="1">
    <source>
        <dbReference type="Pfam" id="PF07238"/>
    </source>
</evidence>
<keyword evidence="4" id="KW-1185">Reference proteome</keyword>
<organism evidence="3 4">
    <name type="scientific">Tepidibacillus decaturensis</name>
    <dbReference type="NCBI Taxonomy" id="1413211"/>
    <lineage>
        <taxon>Bacteria</taxon>
        <taxon>Bacillati</taxon>
        <taxon>Bacillota</taxon>
        <taxon>Bacilli</taxon>
        <taxon>Bacillales</taxon>
        <taxon>Bacillaceae</taxon>
        <taxon>Tepidibacillus</taxon>
    </lineage>
</organism>